<sequence length="199" mass="22601">MMKKILLYTISGLLLIASYQMNAQTKYTSISYSLGLPTGDLSDYIEEVSFRGLNLSFRSEVNGGVMLGFKTGYNVFYEDSGYKTAVDGNTSISGRQYRYQDAVPIYFTIGKQFLEDEIRPYVNLGIGTTYINRETDIGIFAFTDETWQFSLNPEVGVVYWVYPGFGLNLGLSYYANFKNDDFEAQNYFGIQAGISFYNR</sequence>
<dbReference type="Proteomes" id="UP000298616">
    <property type="component" value="Chromosome"/>
</dbReference>
<evidence type="ECO:0000313" key="3">
    <source>
        <dbReference type="Proteomes" id="UP000298616"/>
    </source>
</evidence>
<dbReference type="InterPro" id="IPR011250">
    <property type="entry name" value="OMP/PagP_B-barrel"/>
</dbReference>
<dbReference type="SUPFAM" id="SSF56925">
    <property type="entry name" value="OMPA-like"/>
    <property type="match status" value="1"/>
</dbReference>
<dbReference type="AlphaFoldDB" id="A0A4D7K7T6"/>
<organism evidence="2 3">
    <name type="scientific">Mangrovivirga cuniculi</name>
    <dbReference type="NCBI Taxonomy" id="2715131"/>
    <lineage>
        <taxon>Bacteria</taxon>
        <taxon>Pseudomonadati</taxon>
        <taxon>Bacteroidota</taxon>
        <taxon>Cytophagia</taxon>
        <taxon>Cytophagales</taxon>
        <taxon>Mangrovivirgaceae</taxon>
        <taxon>Mangrovivirga</taxon>
    </lineage>
</organism>
<feature type="signal peptide" evidence="1">
    <location>
        <begin position="1"/>
        <end position="23"/>
    </location>
</feature>
<protein>
    <submittedName>
        <fullName evidence="2">OmpW family protein</fullName>
    </submittedName>
</protein>
<dbReference type="Gene3D" id="2.40.160.20">
    <property type="match status" value="1"/>
</dbReference>
<name>A0A4D7K7T6_9BACT</name>
<keyword evidence="3" id="KW-1185">Reference proteome</keyword>
<reference evidence="2 3" key="1">
    <citation type="submission" date="2018-04" db="EMBL/GenBank/DDBJ databases">
        <title>Complete genome uncultured novel isolate.</title>
        <authorList>
            <person name="Merlino G."/>
        </authorList>
    </citation>
    <scope>NUCLEOTIDE SEQUENCE [LARGE SCALE GENOMIC DNA]</scope>
    <source>
        <strain evidence="3">R1DC9</strain>
    </source>
</reference>
<gene>
    <name evidence="2" type="ORF">DCC35_11905</name>
</gene>
<evidence type="ECO:0000256" key="1">
    <source>
        <dbReference type="SAM" id="SignalP"/>
    </source>
</evidence>
<keyword evidence="1" id="KW-0732">Signal</keyword>
<accession>A0A4D7K7T6</accession>
<proteinExistence type="predicted"/>
<evidence type="ECO:0000313" key="2">
    <source>
        <dbReference type="EMBL" id="QCK15398.1"/>
    </source>
</evidence>
<dbReference type="KEGG" id="fpf:DCC35_11905"/>
<feature type="chain" id="PRO_5020961639" evidence="1">
    <location>
        <begin position="24"/>
        <end position="199"/>
    </location>
</feature>
<dbReference type="EMBL" id="CP028923">
    <property type="protein sequence ID" value="QCK15398.1"/>
    <property type="molecule type" value="Genomic_DNA"/>
</dbReference>